<accession>A0ABW5FMG2</accession>
<reference evidence="3" key="1">
    <citation type="journal article" date="2019" name="Int. J. Syst. Evol. Microbiol.">
        <title>The Global Catalogue of Microorganisms (GCM) 10K type strain sequencing project: providing services to taxonomists for standard genome sequencing and annotation.</title>
        <authorList>
            <consortium name="The Broad Institute Genomics Platform"/>
            <consortium name="The Broad Institute Genome Sequencing Center for Infectious Disease"/>
            <person name="Wu L."/>
            <person name="Ma J."/>
        </authorList>
    </citation>
    <scope>NUCLEOTIDE SEQUENCE [LARGE SCALE GENOMIC DNA]</scope>
    <source>
        <strain evidence="3">CGMCC 4.7645</strain>
    </source>
</reference>
<feature type="compositionally biased region" description="Basic and acidic residues" evidence="1">
    <location>
        <begin position="1"/>
        <end position="21"/>
    </location>
</feature>
<evidence type="ECO:0000313" key="3">
    <source>
        <dbReference type="Proteomes" id="UP001597417"/>
    </source>
</evidence>
<protein>
    <submittedName>
        <fullName evidence="2">Uncharacterized protein</fullName>
    </submittedName>
</protein>
<sequence length="96" mass="11392">MTHDLTDESARDNQRIGEVVERQPFGSGQQGRTGTYFVRDEETGTHYSFNYMEIVTEGFRTIRVGERVRFFLDPDQPTHARYVIRLDQPEIEEFYR</sequence>
<name>A0ABW5FMG2_9PSEU</name>
<proteinExistence type="predicted"/>
<comment type="caution">
    <text evidence="2">The sequence shown here is derived from an EMBL/GenBank/DDBJ whole genome shotgun (WGS) entry which is preliminary data.</text>
</comment>
<organism evidence="2 3">
    <name type="scientific">Amycolatopsis pigmentata</name>
    <dbReference type="NCBI Taxonomy" id="450801"/>
    <lineage>
        <taxon>Bacteria</taxon>
        <taxon>Bacillati</taxon>
        <taxon>Actinomycetota</taxon>
        <taxon>Actinomycetes</taxon>
        <taxon>Pseudonocardiales</taxon>
        <taxon>Pseudonocardiaceae</taxon>
        <taxon>Amycolatopsis</taxon>
    </lineage>
</organism>
<feature type="region of interest" description="Disordered" evidence="1">
    <location>
        <begin position="1"/>
        <end position="33"/>
    </location>
</feature>
<dbReference type="Proteomes" id="UP001597417">
    <property type="component" value="Unassembled WGS sequence"/>
</dbReference>
<gene>
    <name evidence="2" type="ORF">ACFSXZ_03530</name>
</gene>
<dbReference type="EMBL" id="JBHUKR010000004">
    <property type="protein sequence ID" value="MFD2415394.1"/>
    <property type="molecule type" value="Genomic_DNA"/>
</dbReference>
<evidence type="ECO:0000256" key="1">
    <source>
        <dbReference type="SAM" id="MobiDB-lite"/>
    </source>
</evidence>
<keyword evidence="3" id="KW-1185">Reference proteome</keyword>
<dbReference type="RefSeq" id="WP_378261148.1">
    <property type="nucleotide sequence ID" value="NZ_JBHUKR010000004.1"/>
</dbReference>
<evidence type="ECO:0000313" key="2">
    <source>
        <dbReference type="EMBL" id="MFD2415394.1"/>
    </source>
</evidence>